<gene>
    <name evidence="1" type="ORF">G5575_14180</name>
</gene>
<dbReference type="Proteomes" id="UP000474802">
    <property type="component" value="Unassembled WGS sequence"/>
</dbReference>
<reference evidence="1 2" key="1">
    <citation type="submission" date="2020-02" db="EMBL/GenBank/DDBJ databases">
        <authorList>
            <person name="Khan S.A."/>
            <person name="Jeon C.O."/>
            <person name="Chun B.H."/>
        </authorList>
    </citation>
    <scope>NUCLEOTIDE SEQUENCE [LARGE SCALE GENOMIC DNA]</scope>
    <source>
        <strain evidence="1 2">H239</strain>
    </source>
</reference>
<organism evidence="1 2">
    <name type="scientific">Devosia aurantiaca</name>
    <dbReference type="NCBI Taxonomy" id="2714858"/>
    <lineage>
        <taxon>Bacteria</taxon>
        <taxon>Pseudomonadati</taxon>
        <taxon>Pseudomonadota</taxon>
        <taxon>Alphaproteobacteria</taxon>
        <taxon>Hyphomicrobiales</taxon>
        <taxon>Devosiaceae</taxon>
        <taxon>Devosia</taxon>
    </lineage>
</organism>
<evidence type="ECO:0000313" key="1">
    <source>
        <dbReference type="EMBL" id="NGP18644.1"/>
    </source>
</evidence>
<dbReference type="AlphaFoldDB" id="A0A6M1SPP9"/>
<name>A0A6M1SPP9_9HYPH</name>
<evidence type="ECO:0000313" key="2">
    <source>
        <dbReference type="Proteomes" id="UP000474802"/>
    </source>
</evidence>
<dbReference type="RefSeq" id="WP_164534898.1">
    <property type="nucleotide sequence ID" value="NZ_JAALFG010000003.1"/>
</dbReference>
<accession>A0A6M1SPP9</accession>
<keyword evidence="2" id="KW-1185">Reference proteome</keyword>
<dbReference type="Pfam" id="PF11902">
    <property type="entry name" value="DUF3422"/>
    <property type="match status" value="1"/>
</dbReference>
<sequence length="116" mass="13044">MNIPPDHPNRQAIMDEVHARPVEIVPEACRVRRLVLVMPGEPGAMHRAFGRFAAFRSADGIALPQSGSRQYSFSTRNHEVTWEFHTEFVTITWRAAPMTWKAGRTISGSMPLARAC</sequence>
<protein>
    <submittedName>
        <fullName evidence="1">DUF3422 domain-containing protein</fullName>
    </submittedName>
</protein>
<comment type="caution">
    <text evidence="1">The sequence shown here is derived from an EMBL/GenBank/DDBJ whole genome shotgun (WGS) entry which is preliminary data.</text>
</comment>
<reference evidence="1 2" key="2">
    <citation type="submission" date="2020-03" db="EMBL/GenBank/DDBJ databases">
        <title>Devosia chinhatensis sp. nov., isolated from a hexachlorocyclohexane (HCH) dump site in India.</title>
        <authorList>
            <person name="Kumar M."/>
            <person name="Lal R."/>
        </authorList>
    </citation>
    <scope>NUCLEOTIDE SEQUENCE [LARGE SCALE GENOMIC DNA]</scope>
    <source>
        <strain evidence="1 2">H239</strain>
    </source>
</reference>
<dbReference type="InterPro" id="IPR021830">
    <property type="entry name" value="DUF3422"/>
</dbReference>
<proteinExistence type="predicted"/>
<dbReference type="EMBL" id="JAALFG010000003">
    <property type="protein sequence ID" value="NGP18644.1"/>
    <property type="molecule type" value="Genomic_DNA"/>
</dbReference>